<dbReference type="RefSeq" id="WP_190351123.1">
    <property type="nucleotide sequence ID" value="NZ_JACJPY010000033.1"/>
</dbReference>
<keyword evidence="1" id="KW-0472">Membrane</keyword>
<keyword evidence="3" id="KW-1185">Reference proteome</keyword>
<feature type="transmembrane region" description="Helical" evidence="1">
    <location>
        <begin position="6"/>
        <end position="26"/>
    </location>
</feature>
<dbReference type="EMBL" id="JACJPY010000033">
    <property type="protein sequence ID" value="MBD2150759.1"/>
    <property type="molecule type" value="Genomic_DNA"/>
</dbReference>
<evidence type="ECO:0000313" key="2">
    <source>
        <dbReference type="EMBL" id="MBD2150759.1"/>
    </source>
</evidence>
<evidence type="ECO:0000256" key="1">
    <source>
        <dbReference type="SAM" id="Phobius"/>
    </source>
</evidence>
<evidence type="ECO:0000313" key="3">
    <source>
        <dbReference type="Proteomes" id="UP000631421"/>
    </source>
</evidence>
<sequence length="233" mass="27175">MDAYISKQNLFMVIGIYVVYLLIFGRKPRYYWASAWKAFALSIPTFMGTIVGLLEVYRFLIIYILAKFLQIEESEIFLFGIILFFLFALIIHVVYVCIGATIIRLFKSNPPHWLVPSRWSTVFSSFLVTTFATSIPSLIFVPLFISYRRPISEILIYTGSRSSEFLGITYIFWLFSALWIYHALAILKDYLRKHIKKANKSKPETPKSQVDPLDRDLTNLKHRTGIHFKKPPK</sequence>
<protein>
    <submittedName>
        <fullName evidence="2">Uncharacterized protein</fullName>
    </submittedName>
</protein>
<feature type="transmembrane region" description="Helical" evidence="1">
    <location>
        <begin position="38"/>
        <end position="64"/>
    </location>
</feature>
<name>A0A926UT20_9CYAN</name>
<keyword evidence="1" id="KW-1133">Transmembrane helix</keyword>
<dbReference type="AlphaFoldDB" id="A0A926UT20"/>
<gene>
    <name evidence="2" type="ORF">H6F44_11600</name>
</gene>
<dbReference type="Proteomes" id="UP000631421">
    <property type="component" value="Unassembled WGS sequence"/>
</dbReference>
<feature type="transmembrane region" description="Helical" evidence="1">
    <location>
        <begin position="76"/>
        <end position="98"/>
    </location>
</feature>
<accession>A0A926UT20</accession>
<keyword evidence="1" id="KW-0812">Transmembrane</keyword>
<organism evidence="2 3">
    <name type="scientific">Pseudanabaena cinerea FACHB-1277</name>
    <dbReference type="NCBI Taxonomy" id="2949581"/>
    <lineage>
        <taxon>Bacteria</taxon>
        <taxon>Bacillati</taxon>
        <taxon>Cyanobacteriota</taxon>
        <taxon>Cyanophyceae</taxon>
        <taxon>Pseudanabaenales</taxon>
        <taxon>Pseudanabaenaceae</taxon>
        <taxon>Pseudanabaena</taxon>
        <taxon>Pseudanabaena cinerea</taxon>
    </lineage>
</organism>
<proteinExistence type="predicted"/>
<feature type="transmembrane region" description="Helical" evidence="1">
    <location>
        <begin position="119"/>
        <end position="145"/>
    </location>
</feature>
<comment type="caution">
    <text evidence="2">The sequence shown here is derived from an EMBL/GenBank/DDBJ whole genome shotgun (WGS) entry which is preliminary data.</text>
</comment>
<reference evidence="2" key="2">
    <citation type="submission" date="2020-08" db="EMBL/GenBank/DDBJ databases">
        <authorList>
            <person name="Chen M."/>
            <person name="Teng W."/>
            <person name="Zhao L."/>
            <person name="Hu C."/>
            <person name="Zhou Y."/>
            <person name="Han B."/>
            <person name="Song L."/>
            <person name="Shu W."/>
        </authorList>
    </citation>
    <scope>NUCLEOTIDE SEQUENCE</scope>
    <source>
        <strain evidence="2">FACHB-1277</strain>
    </source>
</reference>
<feature type="transmembrane region" description="Helical" evidence="1">
    <location>
        <begin position="165"/>
        <end position="187"/>
    </location>
</feature>
<reference evidence="2" key="1">
    <citation type="journal article" date="2015" name="ISME J.">
        <title>Draft Genome Sequence of Streptomyces incarnatus NRRL8089, which Produces the Nucleoside Antibiotic Sinefungin.</title>
        <authorList>
            <person name="Oshima K."/>
            <person name="Hattori M."/>
            <person name="Shimizu H."/>
            <person name="Fukuda K."/>
            <person name="Nemoto M."/>
            <person name="Inagaki K."/>
            <person name="Tamura T."/>
        </authorList>
    </citation>
    <scope>NUCLEOTIDE SEQUENCE</scope>
    <source>
        <strain evidence="2">FACHB-1277</strain>
    </source>
</reference>